<dbReference type="InterPro" id="IPR023214">
    <property type="entry name" value="HAD_sf"/>
</dbReference>
<dbReference type="EMBL" id="JARUHG010000003">
    <property type="protein sequence ID" value="MDR0183630.1"/>
    <property type="molecule type" value="Genomic_DNA"/>
</dbReference>
<evidence type="ECO:0000256" key="1">
    <source>
        <dbReference type="ARBA" id="ARBA00004141"/>
    </source>
</evidence>
<feature type="transmembrane region" description="Helical" evidence="6">
    <location>
        <begin position="450"/>
        <end position="473"/>
    </location>
</feature>
<dbReference type="Pfam" id="PF01040">
    <property type="entry name" value="UbiA"/>
    <property type="match status" value="1"/>
</dbReference>
<keyword evidence="3 6" id="KW-0812">Transmembrane</keyword>
<name>A0ABU1CF93_9GAMM</name>
<accession>A0ABU1CF93</accession>
<dbReference type="PANTHER" id="PTHR11048:SF5">
    <property type="entry name" value="DECAPRENYL-PHOSPHATE PHOSPHORIBOSYLTRANSFERASE"/>
    <property type="match status" value="1"/>
</dbReference>
<dbReference type="Proteomes" id="UP001233535">
    <property type="component" value="Unassembled WGS sequence"/>
</dbReference>
<comment type="caution">
    <text evidence="7">The sequence shown here is derived from an EMBL/GenBank/DDBJ whole genome shotgun (WGS) entry which is preliminary data.</text>
</comment>
<dbReference type="PANTHER" id="PTHR11048">
    <property type="entry name" value="PRENYLTRANSFERASES"/>
    <property type="match status" value="1"/>
</dbReference>
<dbReference type="CDD" id="cd13963">
    <property type="entry name" value="PT_UbiA_2"/>
    <property type="match status" value="1"/>
</dbReference>
<dbReference type="SUPFAM" id="SSF56784">
    <property type="entry name" value="HAD-like"/>
    <property type="match status" value="1"/>
</dbReference>
<proteinExistence type="predicted"/>
<protein>
    <submittedName>
        <fullName evidence="7">UbiA family prenyltransferase</fullName>
    </submittedName>
</protein>
<feature type="transmembrane region" description="Helical" evidence="6">
    <location>
        <begin position="219"/>
        <end position="240"/>
    </location>
</feature>
<dbReference type="InterPro" id="IPR039653">
    <property type="entry name" value="Prenyltransferase"/>
</dbReference>
<dbReference type="InterPro" id="IPR044878">
    <property type="entry name" value="UbiA_sf"/>
</dbReference>
<evidence type="ECO:0000256" key="4">
    <source>
        <dbReference type="ARBA" id="ARBA00022989"/>
    </source>
</evidence>
<dbReference type="InterPro" id="IPR036412">
    <property type="entry name" value="HAD-like_sf"/>
</dbReference>
<gene>
    <name evidence="7" type="ORF">P8609_11730</name>
</gene>
<keyword evidence="8" id="KW-1185">Reference proteome</keyword>
<keyword evidence="5 6" id="KW-0472">Membrane</keyword>
<reference evidence="7 8" key="1">
    <citation type="submission" date="2023-04" db="EMBL/GenBank/DDBJ databases">
        <title>Lysobacter sp. strain UC isolated from soil sample.</title>
        <authorList>
            <person name="Choksket S."/>
            <person name="Harshvardhan F."/>
            <person name="Rana R."/>
            <person name="Patil P.B."/>
            <person name="Korpole S."/>
        </authorList>
    </citation>
    <scope>NUCLEOTIDE SEQUENCE [LARGE SCALE GENOMIC DNA]</scope>
    <source>
        <strain evidence="7 8">UC</strain>
    </source>
</reference>
<sequence length="474" mass="52429">MADEPAPAPLCVDLDGTLLRTDALYETVMVLLARNPLYLFLLPFWLLQGKAFLKKKIAERAHLDPALLPYDSRVLQLLHETPARPRVLCTASDAIIAKSVAAHLGCFEETLSSNGELNLSGHRKAAALVERFGNRGFDYVGNGFIDLQVWAHARGAWVVNASQGLARAAEKVTHVRATWPPPGSRVRAWLKAIRLHQWLKNILVFVPLLASHQFFDIAVIAKSVLAFVAFGLCASGTYLLNDMLDLASDRAHHSKRRRPFAAGDLPVLHGMAVAPALTLLGFAIAIFCNPLFALVLALYYLTTLAYSFRLKRIVMVDVITLAALYTIRIIGGAAAIETALSFWLLAFSMFMFLSLAMLKRYTELVAMRRDGRSHAKGRDYSVDDLSLVQSLGGACGYIAVLVACLYINSETSAELYRRPELLWLLCPMLLYWVSRAWLMAHRGKMHDDPLVFAARDRISLVLLGLAAIAAYLAI</sequence>
<dbReference type="RefSeq" id="WP_309262762.1">
    <property type="nucleotide sequence ID" value="NZ_JARUHG010000003.1"/>
</dbReference>
<evidence type="ECO:0000256" key="3">
    <source>
        <dbReference type="ARBA" id="ARBA00022692"/>
    </source>
</evidence>
<evidence type="ECO:0000256" key="2">
    <source>
        <dbReference type="ARBA" id="ARBA00022475"/>
    </source>
</evidence>
<keyword evidence="2" id="KW-1003">Cell membrane</keyword>
<feature type="transmembrane region" description="Helical" evidence="6">
    <location>
        <begin position="276"/>
        <end position="301"/>
    </location>
</feature>
<dbReference type="NCBIfam" id="NF006088">
    <property type="entry name" value="PRK08238.1"/>
    <property type="match status" value="1"/>
</dbReference>
<dbReference type="InterPro" id="IPR000537">
    <property type="entry name" value="UbiA_prenyltransferase"/>
</dbReference>
<dbReference type="Gene3D" id="3.40.50.1000">
    <property type="entry name" value="HAD superfamily/HAD-like"/>
    <property type="match status" value="1"/>
</dbReference>
<organism evidence="7 8">
    <name type="scientific">Lysobacter arvi</name>
    <dbReference type="NCBI Taxonomy" id="3038776"/>
    <lineage>
        <taxon>Bacteria</taxon>
        <taxon>Pseudomonadati</taxon>
        <taxon>Pseudomonadota</taxon>
        <taxon>Gammaproteobacteria</taxon>
        <taxon>Lysobacterales</taxon>
        <taxon>Lysobacteraceae</taxon>
        <taxon>Lysobacter</taxon>
    </lineage>
</organism>
<evidence type="ECO:0000313" key="7">
    <source>
        <dbReference type="EMBL" id="MDR0183630.1"/>
    </source>
</evidence>
<dbReference type="Gene3D" id="1.10.357.140">
    <property type="entry name" value="UbiA prenyltransferase"/>
    <property type="match status" value="1"/>
</dbReference>
<comment type="subcellular location">
    <subcellularLocation>
        <location evidence="1">Membrane</location>
        <topology evidence="1">Multi-pass membrane protein</topology>
    </subcellularLocation>
</comment>
<evidence type="ECO:0000256" key="5">
    <source>
        <dbReference type="ARBA" id="ARBA00023136"/>
    </source>
</evidence>
<feature type="transmembrane region" description="Helical" evidence="6">
    <location>
        <begin position="382"/>
        <end position="409"/>
    </location>
</feature>
<evidence type="ECO:0000256" key="6">
    <source>
        <dbReference type="SAM" id="Phobius"/>
    </source>
</evidence>
<keyword evidence="4 6" id="KW-1133">Transmembrane helix</keyword>
<feature type="transmembrane region" description="Helical" evidence="6">
    <location>
        <begin position="421"/>
        <end position="438"/>
    </location>
</feature>
<evidence type="ECO:0000313" key="8">
    <source>
        <dbReference type="Proteomes" id="UP001233535"/>
    </source>
</evidence>